<evidence type="ECO:0000256" key="1">
    <source>
        <dbReference type="ARBA" id="ARBA00022679"/>
    </source>
</evidence>
<feature type="region of interest" description="Disordered" evidence="3">
    <location>
        <begin position="176"/>
        <end position="200"/>
    </location>
</feature>
<evidence type="ECO:0000313" key="6">
    <source>
        <dbReference type="Proteomes" id="UP000012174"/>
    </source>
</evidence>
<dbReference type="Proteomes" id="UP000012174">
    <property type="component" value="Unassembled WGS sequence"/>
</dbReference>
<dbReference type="KEGG" id="ela:UCREL1_6843"/>
<dbReference type="PANTHER" id="PTHR46116">
    <property type="entry name" value="(E3-INDEPENDENT) E2 UBIQUITIN-CONJUGATING ENZYME"/>
    <property type="match status" value="1"/>
</dbReference>
<feature type="compositionally biased region" description="Basic and acidic residues" evidence="3">
    <location>
        <begin position="238"/>
        <end position="249"/>
    </location>
</feature>
<organism evidence="5 6">
    <name type="scientific">Eutypa lata (strain UCR-EL1)</name>
    <name type="common">Grapevine dieback disease fungus</name>
    <name type="synonym">Eutypa armeniacae</name>
    <dbReference type="NCBI Taxonomy" id="1287681"/>
    <lineage>
        <taxon>Eukaryota</taxon>
        <taxon>Fungi</taxon>
        <taxon>Dikarya</taxon>
        <taxon>Ascomycota</taxon>
        <taxon>Pezizomycotina</taxon>
        <taxon>Sordariomycetes</taxon>
        <taxon>Xylariomycetidae</taxon>
        <taxon>Xylariales</taxon>
        <taxon>Diatrypaceae</taxon>
        <taxon>Eutypa</taxon>
    </lineage>
</organism>
<feature type="compositionally biased region" description="Polar residues" evidence="3">
    <location>
        <begin position="259"/>
        <end position="269"/>
    </location>
</feature>
<dbReference type="EMBL" id="KB706696">
    <property type="protein sequence ID" value="EMR66201.1"/>
    <property type="molecule type" value="Genomic_DNA"/>
</dbReference>
<dbReference type="eggNOG" id="KOG0895">
    <property type="taxonomic scope" value="Eukaryota"/>
</dbReference>
<evidence type="ECO:0000256" key="3">
    <source>
        <dbReference type="SAM" id="MobiDB-lite"/>
    </source>
</evidence>
<proteinExistence type="predicted"/>
<feature type="region of interest" description="Disordered" evidence="3">
    <location>
        <begin position="225"/>
        <end position="298"/>
    </location>
</feature>
<dbReference type="SUPFAM" id="SSF54495">
    <property type="entry name" value="UBC-like"/>
    <property type="match status" value="1"/>
</dbReference>
<feature type="domain" description="UBC core" evidence="4">
    <location>
        <begin position="5"/>
        <end position="165"/>
    </location>
</feature>
<evidence type="ECO:0000259" key="4">
    <source>
        <dbReference type="PROSITE" id="PS50127"/>
    </source>
</evidence>
<dbReference type="GO" id="GO:0016740">
    <property type="term" value="F:transferase activity"/>
    <property type="evidence" value="ECO:0007669"/>
    <property type="project" value="UniProtKB-KW"/>
</dbReference>
<evidence type="ECO:0000256" key="2">
    <source>
        <dbReference type="ARBA" id="ARBA00022786"/>
    </source>
</evidence>
<reference evidence="6" key="1">
    <citation type="journal article" date="2013" name="Genome Announc.">
        <title>Draft genome sequence of the grapevine dieback fungus Eutypa lata UCR-EL1.</title>
        <authorList>
            <person name="Blanco-Ulate B."/>
            <person name="Rolshausen P.E."/>
            <person name="Cantu D."/>
        </authorList>
    </citation>
    <scope>NUCLEOTIDE SEQUENCE [LARGE SCALE GENOMIC DNA]</scope>
    <source>
        <strain evidence="6">UCR-EL1</strain>
    </source>
</reference>
<keyword evidence="1" id="KW-0808">Transferase</keyword>
<protein>
    <submittedName>
        <fullName evidence="5">Putative ubiquitin-conjugating enzyme e2z protein</fullName>
    </submittedName>
</protein>
<evidence type="ECO:0000313" key="5">
    <source>
        <dbReference type="EMBL" id="EMR66201.1"/>
    </source>
</evidence>
<dbReference type="Pfam" id="PF00179">
    <property type="entry name" value="UQ_con"/>
    <property type="match status" value="1"/>
</dbReference>
<feature type="compositionally biased region" description="Polar residues" evidence="3">
    <location>
        <begin position="179"/>
        <end position="200"/>
    </location>
</feature>
<dbReference type="STRING" id="1287681.M7T8Q7"/>
<sequence>MATPLPVKRMTKERQELEKENSDYFVHFKDDNLLEFDAYIIGPDDSLYQHKLIKLRLKIPDRYPMVPPTVTFVQHSGHRIHPNLYVEGKVCLSILGTWAGEPWAFVLITIRSLLDNEPYKHEPGCKDNPQFNQFVEYSTWQCLLLDYLRKETSEPAKEFLQKHLRERGSRMMDELRRQQAANSQVKQFTSPYRRGLSNTKPEYPRLIQDLGALIAVAQVPPAGSIKRPLELPRVPASDAHHTSDKSDRRPPKRAKKESSTQVIDLTGLTSSSDSSDSEAKKGAPTGKARSVASKGSNR</sequence>
<dbReference type="InterPro" id="IPR016135">
    <property type="entry name" value="UBQ-conjugating_enzyme/RWD"/>
</dbReference>
<dbReference type="OrthoDB" id="47801at2759"/>
<keyword evidence="6" id="KW-1185">Reference proteome</keyword>
<gene>
    <name evidence="5" type="ORF">UCREL1_6843</name>
</gene>
<dbReference type="PROSITE" id="PS50127">
    <property type="entry name" value="UBC_2"/>
    <property type="match status" value="1"/>
</dbReference>
<dbReference type="HOGENOM" id="CLU_933933_0_0_1"/>
<dbReference type="InterPro" id="IPR000608">
    <property type="entry name" value="UBC"/>
</dbReference>
<dbReference type="Gene3D" id="3.10.110.10">
    <property type="entry name" value="Ubiquitin Conjugating Enzyme"/>
    <property type="match status" value="1"/>
</dbReference>
<accession>M7T8Q7</accession>
<dbReference type="SMART" id="SM00212">
    <property type="entry name" value="UBCc"/>
    <property type="match status" value="1"/>
</dbReference>
<dbReference type="AlphaFoldDB" id="M7T8Q7"/>
<keyword evidence="2" id="KW-0833">Ubl conjugation pathway</keyword>
<dbReference type="OMA" id="CHARIGR"/>
<name>M7T8Q7_EUTLA</name>